<dbReference type="Proteomes" id="UP000276776">
    <property type="component" value="Unassembled WGS sequence"/>
</dbReference>
<name>A0A0N5DBT5_THECL</name>
<gene>
    <name evidence="2" type="ORF">TCLT_LOCUS10636</name>
</gene>
<sequence length="511" mass="59912">MIYVISNFLSTFRDVFAKISLQDRIESFVAYEFNVLTEEYEERKKQKTSATVTSRQFANETNLNSTSFSENKKPSSSVPKSTTRIVHAKRSTPHYNRNYHRIPFAAFVYNFATKKLTDPKGEDKRTAYRGPFLADRWWDRMVTTGDNLKVALPIPDGRLRVNPDPGQLRQYYPHFNSMTLICGQQVDGKLVETDIVVNVDTLVEDPIDEKPECLFSYFSDDDIKKCTIKYENLGERQQDDYGKLDYRYRIQDYQSIPKYFQPILATQYNLKIDIGYEPWSCCTACCCSQKTCGHEYALDRNECKKLESYRFRHAYLSFFKIDAWKKITLSLNVSENQDYMNEVIMTFDKYLSSDPYFTTGIPVHSTLMITDTYWRNLRKFLINKMIGQSFVRKKIKGRLGLYIQSQSCDNLQEKLDCTLLEKCRSDSRGVNIFFIRIYKNSKALQIRIFGSKKREVKIVQDFKISFKRCEEELTIEQISLNSLENFIPLRRGKNYLIQINQTIFGTITKVP</sequence>
<dbReference type="OrthoDB" id="5820734at2759"/>
<evidence type="ECO:0000313" key="4">
    <source>
        <dbReference type="WBParaSite" id="TCLT_0001065201-mRNA-1"/>
    </source>
</evidence>
<dbReference type="EMBL" id="UYYF01005227">
    <property type="protein sequence ID" value="VDN08345.1"/>
    <property type="molecule type" value="Genomic_DNA"/>
</dbReference>
<feature type="region of interest" description="Disordered" evidence="1">
    <location>
        <begin position="62"/>
        <end position="83"/>
    </location>
</feature>
<reference evidence="4" key="1">
    <citation type="submission" date="2017-02" db="UniProtKB">
        <authorList>
            <consortium name="WormBaseParasite"/>
        </authorList>
    </citation>
    <scope>IDENTIFICATION</scope>
</reference>
<proteinExistence type="predicted"/>
<protein>
    <submittedName>
        <fullName evidence="4">HAP2-GCS1 domain-containing protein</fullName>
    </submittedName>
</protein>
<dbReference type="WBParaSite" id="TCLT_0001065201-mRNA-1">
    <property type="protein sequence ID" value="TCLT_0001065201-mRNA-1"/>
    <property type="gene ID" value="TCLT_0001065201"/>
</dbReference>
<evidence type="ECO:0000313" key="3">
    <source>
        <dbReference type="Proteomes" id="UP000276776"/>
    </source>
</evidence>
<reference evidence="2 3" key="2">
    <citation type="submission" date="2018-11" db="EMBL/GenBank/DDBJ databases">
        <authorList>
            <consortium name="Pathogen Informatics"/>
        </authorList>
    </citation>
    <scope>NUCLEOTIDE SEQUENCE [LARGE SCALE GENOMIC DNA]</scope>
</reference>
<organism evidence="4">
    <name type="scientific">Thelazia callipaeda</name>
    <name type="common">Oriental eyeworm</name>
    <name type="synonym">Parasitic nematode</name>
    <dbReference type="NCBI Taxonomy" id="103827"/>
    <lineage>
        <taxon>Eukaryota</taxon>
        <taxon>Metazoa</taxon>
        <taxon>Ecdysozoa</taxon>
        <taxon>Nematoda</taxon>
        <taxon>Chromadorea</taxon>
        <taxon>Rhabditida</taxon>
        <taxon>Spirurina</taxon>
        <taxon>Spiruromorpha</taxon>
        <taxon>Thelazioidea</taxon>
        <taxon>Thelaziidae</taxon>
        <taxon>Thelazia</taxon>
    </lineage>
</organism>
<keyword evidence="3" id="KW-1185">Reference proteome</keyword>
<accession>A0A0N5DBT5</accession>
<evidence type="ECO:0000313" key="2">
    <source>
        <dbReference type="EMBL" id="VDN08345.1"/>
    </source>
</evidence>
<dbReference type="AlphaFoldDB" id="A0A0N5DBT5"/>
<dbReference type="OMA" id="QECTTKY"/>
<evidence type="ECO:0000256" key="1">
    <source>
        <dbReference type="SAM" id="MobiDB-lite"/>
    </source>
</evidence>